<keyword evidence="2" id="KW-0106">Calcium</keyword>
<evidence type="ECO:0000259" key="4">
    <source>
        <dbReference type="Pfam" id="PF05567"/>
    </source>
</evidence>
<gene>
    <name evidence="5" type="ORF">GCM10009105_02900</name>
</gene>
<feature type="domain" description="PilY1 beta-propeller" evidence="4">
    <location>
        <begin position="1088"/>
        <end position="1208"/>
    </location>
</feature>
<sequence>MNVSNMKSVVVAFALTLLAAIDSPIDRAQAQSIPITDQPLFTTAGVPPLMMMVMSRDEQLFIKAYDDYSDLDGDGILDTTYQDRFDYSGYFDSALCYAYANSQFSAAEVATGTVAVGQKYPHQCSGSTFSGNFMNWVAMSRLDVLNFVLTGGRRVIPEPANGAVLERAPIPPDLHAWVKVYAGSDTRKYTPYSGTVSFCNATMSRGAAPTIRAAQGAYPEWAATALQMCNWREEAYSAGAGSCSNAAGDNSCYDDAPKSAALATTAGLTARVQVCANSNASLRENFCQKYMDSSNGAASYKPVGLLQTYGEKGQMRFGLLTGSFSKPRSGGVLRRNIGLFAGNTGAKDAEGCAADDEVNLNNGKFCTHSASGNKGIVSTITALDISGYYNFNATNPKWSDCNNYGILNRQGFDGDRYLNNPGAGSNTQNCAAWGNPLSEMYAEALRYISTPNPTASTPSSAFTGGTDLTGLPTNVAWKDPYRSAAAGGNPYCANCSILVLSTGLNSFDSDEIPTVAALSRQAAASTRAVGAVEGVTGNYSVGRIATNTPGDLAVGNSTATHTDLCTAKGVADLSVVRGICPDISAMEGSYLMDGLAFDAWTNDLRPDLHNSPPTGNPVKPDTYKNTVKTFSVALARNLPSFKIPLGGSTISLAPLCQANNSGSGDALNGTNDKNWRSCYMGSVTIGEKKSSVSPNYIYGRSLDTRALPQFGTFTFVWEDSLWGNDHENDVVTMVTYCVGGACSGNQQSGRKNLDGTSYNGYDICWRAYGTTGTTGSTAGGFAAPGLATATKDPYGYTSPCPTNGKPSVAADEVLIRIENVSAYAGNAMLTGYSIAGSNDDGVKRLTLRPGNTNDTLLNKTVNPNASWYAPIVMKYKAATAAAKQLENPLFYAAKYGSFNDLNSNGRPDPGEWDSREAGVPDNFFAVTDPSKLKTQLQKIFDAVIAGASPSGSVASSSSRYTVGQTLAYQSSYDSNNWVGDLKGFYLNGDGSLGNQAWAAAAMLPTGARSDIWIGVAPTNTSATFMAQKFTRSNLPAWMTTALTAAGASPATWPNTSASIDSLIVYLSGDQTNELPTGSYRRRDPLKRLGDIVNSSPQVAYKLDYGYSQLPNPTGCGAACTSSYATFVASKAKTTVFVGANDGMLHAFDGSATGGKELFAYIPNAVISKLGALAKPGYVHTYSVDGTPAIGDAYLGSWKTVLVSSAGAGAPPCSRSM</sequence>
<keyword evidence="3" id="KW-0732">Signal</keyword>
<feature type="chain" id="PRO_5046610734" description="PilY1 beta-propeller domain-containing protein" evidence="3">
    <location>
        <begin position="20"/>
        <end position="1216"/>
    </location>
</feature>
<name>A0ABN1IBT6_9GAMM</name>
<dbReference type="Pfam" id="PF05567">
    <property type="entry name" value="T4P_PilY1"/>
    <property type="match status" value="1"/>
</dbReference>
<dbReference type="EMBL" id="BAAAEU010000001">
    <property type="protein sequence ID" value="GAA0705455.1"/>
    <property type="molecule type" value="Genomic_DNA"/>
</dbReference>
<dbReference type="InterPro" id="IPR008707">
    <property type="entry name" value="B-propeller_PilY1"/>
</dbReference>
<dbReference type="Proteomes" id="UP001501523">
    <property type="component" value="Unassembled WGS sequence"/>
</dbReference>
<evidence type="ECO:0000313" key="6">
    <source>
        <dbReference type="Proteomes" id="UP001501523"/>
    </source>
</evidence>
<feature type="signal peptide" evidence="3">
    <location>
        <begin position="1"/>
        <end position="19"/>
    </location>
</feature>
<evidence type="ECO:0000313" key="5">
    <source>
        <dbReference type="EMBL" id="GAA0705455.1"/>
    </source>
</evidence>
<protein>
    <recommendedName>
        <fullName evidence="4">PilY1 beta-propeller domain-containing protein</fullName>
    </recommendedName>
</protein>
<evidence type="ECO:0000256" key="1">
    <source>
        <dbReference type="ARBA" id="ARBA00022723"/>
    </source>
</evidence>
<evidence type="ECO:0000256" key="2">
    <source>
        <dbReference type="ARBA" id="ARBA00022837"/>
    </source>
</evidence>
<evidence type="ECO:0000256" key="3">
    <source>
        <dbReference type="SAM" id="SignalP"/>
    </source>
</evidence>
<keyword evidence="1" id="KW-0479">Metal-binding</keyword>
<comment type="caution">
    <text evidence="5">The sequence shown here is derived from an EMBL/GenBank/DDBJ whole genome shotgun (WGS) entry which is preliminary data.</text>
</comment>
<reference evidence="5 6" key="1">
    <citation type="journal article" date="2019" name="Int. J. Syst. Evol. Microbiol.">
        <title>The Global Catalogue of Microorganisms (GCM) 10K type strain sequencing project: providing services to taxonomists for standard genome sequencing and annotation.</title>
        <authorList>
            <consortium name="The Broad Institute Genomics Platform"/>
            <consortium name="The Broad Institute Genome Sequencing Center for Infectious Disease"/>
            <person name="Wu L."/>
            <person name="Ma J."/>
        </authorList>
    </citation>
    <scope>NUCLEOTIDE SEQUENCE [LARGE SCALE GENOMIC DNA]</scope>
    <source>
        <strain evidence="5 6">JCM 15421</strain>
    </source>
</reference>
<organism evidence="5 6">
    <name type="scientific">Dokdonella soli</name>
    <dbReference type="NCBI Taxonomy" id="529810"/>
    <lineage>
        <taxon>Bacteria</taxon>
        <taxon>Pseudomonadati</taxon>
        <taxon>Pseudomonadota</taxon>
        <taxon>Gammaproteobacteria</taxon>
        <taxon>Lysobacterales</taxon>
        <taxon>Rhodanobacteraceae</taxon>
        <taxon>Dokdonella</taxon>
    </lineage>
</organism>
<accession>A0ABN1IBT6</accession>
<keyword evidence="6" id="KW-1185">Reference proteome</keyword>
<proteinExistence type="predicted"/>